<dbReference type="GO" id="GO:0009228">
    <property type="term" value="P:thiamine biosynthetic process"/>
    <property type="evidence" value="ECO:0007669"/>
    <property type="project" value="UniProtKB-KW"/>
</dbReference>
<evidence type="ECO:0000256" key="9">
    <source>
        <dbReference type="RuleBase" id="RU363093"/>
    </source>
</evidence>
<keyword evidence="9" id="KW-0378">Hydrolase</keyword>
<comment type="pathway">
    <text evidence="2 9">Cofactor biosynthesis; thiamine diphosphate biosynthesis.</text>
</comment>
<dbReference type="PANTHER" id="PTHR43198:SF2">
    <property type="entry name" value="SI:CH1073-67J19.1-RELATED"/>
    <property type="match status" value="1"/>
</dbReference>
<accession>A0A1Y3PFK1</accession>
<evidence type="ECO:0000256" key="7">
    <source>
        <dbReference type="ARBA" id="ARBA00022977"/>
    </source>
</evidence>
<dbReference type="Proteomes" id="UP000196475">
    <property type="component" value="Unassembled WGS sequence"/>
</dbReference>
<dbReference type="NCBIfam" id="TIGR04306">
    <property type="entry name" value="salvage_TenA"/>
    <property type="match status" value="1"/>
</dbReference>
<dbReference type="EMBL" id="LZRT01000094">
    <property type="protein sequence ID" value="OUM86131.1"/>
    <property type="molecule type" value="Genomic_DNA"/>
</dbReference>
<dbReference type="UniPathway" id="UPA00060"/>
<evidence type="ECO:0000259" key="10">
    <source>
        <dbReference type="Pfam" id="PF03070"/>
    </source>
</evidence>
<dbReference type="GO" id="GO:0009229">
    <property type="term" value="P:thiamine diphosphate biosynthetic process"/>
    <property type="evidence" value="ECO:0007669"/>
    <property type="project" value="UniProtKB-UniPathway"/>
</dbReference>
<reference evidence="12" key="1">
    <citation type="submission" date="2016-06" db="EMBL/GenBank/DDBJ databases">
        <authorList>
            <person name="Nascimento L."/>
            <person name="Pereira R.V."/>
            <person name="Martins L.F."/>
            <person name="Quaggio R.B."/>
            <person name="Silva A.M."/>
            <person name="Setubal J.C."/>
        </authorList>
    </citation>
    <scope>NUCLEOTIDE SEQUENCE [LARGE SCALE GENOMIC DNA]</scope>
</reference>
<evidence type="ECO:0000256" key="6">
    <source>
        <dbReference type="ARBA" id="ARBA00013647"/>
    </source>
</evidence>
<evidence type="ECO:0000313" key="11">
    <source>
        <dbReference type="EMBL" id="OUM86131.1"/>
    </source>
</evidence>
<evidence type="ECO:0000256" key="8">
    <source>
        <dbReference type="ARBA" id="ARBA00048337"/>
    </source>
</evidence>
<dbReference type="CDD" id="cd19366">
    <property type="entry name" value="TenA_C_BhTenA-like"/>
    <property type="match status" value="1"/>
</dbReference>
<evidence type="ECO:0000313" key="12">
    <source>
        <dbReference type="Proteomes" id="UP000196475"/>
    </source>
</evidence>
<evidence type="ECO:0000256" key="2">
    <source>
        <dbReference type="ARBA" id="ARBA00004948"/>
    </source>
</evidence>
<sequence length="221" mass="25789">MSFSMELRRLAEPIWQKEMEHPFVKGLASGELPLESFQYYLRQDYIYLIAFSRVFAIAAAKSHDLKEMGEFAELLHATLHDEMDLHRKYAAEFGISREELEATVPSPTAYAYTSHLVRTAYEGTMTEVLAAVLPCQWGYHEIGLRLAQVPGWESSPYRDWIKTYASPEFGRLAAMMRERLDALTASIDEAHKKRLQDLFLTSSRYEYLFWEKAYQREEWPV</sequence>
<name>A0A1Y3PFK1_9BACI</name>
<evidence type="ECO:0000256" key="4">
    <source>
        <dbReference type="ARBA" id="ARBA00011881"/>
    </source>
</evidence>
<dbReference type="GO" id="GO:0050334">
    <property type="term" value="F:thiaminase activity"/>
    <property type="evidence" value="ECO:0007669"/>
    <property type="project" value="UniProtKB-EC"/>
</dbReference>
<dbReference type="GO" id="GO:0005829">
    <property type="term" value="C:cytosol"/>
    <property type="evidence" value="ECO:0007669"/>
    <property type="project" value="TreeGrafter"/>
</dbReference>
<dbReference type="InterPro" id="IPR004305">
    <property type="entry name" value="Thiaminase-2/PQQC"/>
</dbReference>
<dbReference type="Gene3D" id="1.20.910.10">
    <property type="entry name" value="Heme oxygenase-like"/>
    <property type="match status" value="1"/>
</dbReference>
<evidence type="ECO:0000256" key="3">
    <source>
        <dbReference type="ARBA" id="ARBA00010264"/>
    </source>
</evidence>
<feature type="domain" description="Thiaminase-2/PQQC" evidence="10">
    <location>
        <begin position="11"/>
        <end position="215"/>
    </location>
</feature>
<proteinExistence type="inferred from homology"/>
<comment type="catalytic activity">
    <reaction evidence="1 9">
        <text>4-amino-5-aminomethyl-2-methylpyrimidine + H2O = 4-amino-5-hydroxymethyl-2-methylpyrimidine + NH4(+)</text>
        <dbReference type="Rhea" id="RHEA:31799"/>
        <dbReference type="ChEBI" id="CHEBI:15377"/>
        <dbReference type="ChEBI" id="CHEBI:16892"/>
        <dbReference type="ChEBI" id="CHEBI:28938"/>
        <dbReference type="ChEBI" id="CHEBI:63416"/>
        <dbReference type="EC" id="3.5.99.2"/>
    </reaction>
</comment>
<dbReference type="EC" id="3.5.99.2" evidence="5 9"/>
<dbReference type="InterPro" id="IPR050967">
    <property type="entry name" value="Thiamine_Salvage_TenA"/>
</dbReference>
<protein>
    <recommendedName>
        <fullName evidence="6 9">Aminopyrimidine aminohydrolase</fullName>
        <ecNumber evidence="5 9">3.5.99.2</ecNumber>
    </recommendedName>
</protein>
<dbReference type="Pfam" id="PF03070">
    <property type="entry name" value="TENA_THI-4"/>
    <property type="match status" value="1"/>
</dbReference>
<dbReference type="PANTHER" id="PTHR43198">
    <property type="entry name" value="BIFUNCTIONAL TH2 PROTEIN"/>
    <property type="match status" value="1"/>
</dbReference>
<evidence type="ECO:0000256" key="5">
    <source>
        <dbReference type="ARBA" id="ARBA00012684"/>
    </source>
</evidence>
<dbReference type="AlphaFoldDB" id="A0A1Y3PFK1"/>
<comment type="caution">
    <text evidence="11">The sequence shown here is derived from an EMBL/GenBank/DDBJ whole genome shotgun (WGS) entry which is preliminary data.</text>
</comment>
<organism evidence="11 12">
    <name type="scientific">Bacillus thermozeamaize</name>
    <dbReference type="NCBI Taxonomy" id="230954"/>
    <lineage>
        <taxon>Bacteria</taxon>
        <taxon>Bacillati</taxon>
        <taxon>Bacillota</taxon>
        <taxon>Bacilli</taxon>
        <taxon>Bacillales</taxon>
        <taxon>Bacillaceae</taxon>
        <taxon>Bacillus</taxon>
    </lineage>
</organism>
<dbReference type="InterPro" id="IPR027574">
    <property type="entry name" value="Thiaminase_II"/>
</dbReference>
<comment type="similarity">
    <text evidence="3 9">Belongs to the TenA family.</text>
</comment>
<dbReference type="SUPFAM" id="SSF48613">
    <property type="entry name" value="Heme oxygenase-like"/>
    <property type="match status" value="1"/>
</dbReference>
<comment type="catalytic activity">
    <reaction evidence="8 9">
        <text>thiamine + H2O = 5-(2-hydroxyethyl)-4-methylthiazole + 4-amino-5-hydroxymethyl-2-methylpyrimidine + H(+)</text>
        <dbReference type="Rhea" id="RHEA:17509"/>
        <dbReference type="ChEBI" id="CHEBI:15377"/>
        <dbReference type="ChEBI" id="CHEBI:15378"/>
        <dbReference type="ChEBI" id="CHEBI:16892"/>
        <dbReference type="ChEBI" id="CHEBI:17957"/>
        <dbReference type="ChEBI" id="CHEBI:18385"/>
        <dbReference type="EC" id="3.5.99.2"/>
    </reaction>
</comment>
<dbReference type="InterPro" id="IPR016084">
    <property type="entry name" value="Haem_Oase-like_multi-hlx"/>
</dbReference>
<comment type="subunit">
    <text evidence="4">Homotetramer.</text>
</comment>
<comment type="function">
    <text evidence="9">Catalyzes an amino-pyrimidine hydrolysis reaction at the C5' of the pyrimidine moiety of thiamine compounds, a reaction that is part of a thiamine salvage pathway.</text>
</comment>
<keyword evidence="7 9" id="KW-0784">Thiamine biosynthesis</keyword>
<evidence type="ECO:0000256" key="1">
    <source>
        <dbReference type="ARBA" id="ARBA00001881"/>
    </source>
</evidence>
<gene>
    <name evidence="11" type="ORF">BAA01_02035</name>
</gene>